<dbReference type="InterPro" id="IPR022683">
    <property type="entry name" value="Calpain_III"/>
</dbReference>
<gene>
    <name evidence="6" type="ORF">NAES01612_LOCUS20536</name>
</gene>
<sequence>MADPNVTYVLIPSTHKRGLSLPYDLTIYVQKGWEIVSELTKEPQISKIESEWKGLTAGGCPNHCTWIHNPQFSVIPSYNSEVSGHLKGKSGTLAIALKQLGSEPPNPVGMFVFGKKGGGSKIGDSGRPSGSHYYRRMKLEGIKSQFDSFINRQSITVDTKINAGEEIFPLVVVPCTFERAVERKFAVEVVFTEDGADNKQQQQEEQQFVIKPVKEFPGYLILDGKWENPDTTGGSRNNAESWLSNPLFVVSLTRVGTNSKKVHVRAALGCVAGARLQPYGMEMFEKDEKGKRGYIGRSFGVSKYGANPSLEVVEEWAGEGGDKLEVVVVPSTYKKGVEGEFVLSLFSLTHTIGFVKRVA</sequence>
<evidence type="ECO:0000256" key="4">
    <source>
        <dbReference type="ARBA" id="ARBA00022807"/>
    </source>
</evidence>
<dbReference type="SUPFAM" id="SSF49758">
    <property type="entry name" value="Calpain large subunit, middle domain (domain III)"/>
    <property type="match status" value="2"/>
</dbReference>
<evidence type="ECO:0000256" key="1">
    <source>
        <dbReference type="ARBA" id="ARBA00007623"/>
    </source>
</evidence>
<accession>A0A7S4USS0</accession>
<dbReference type="GO" id="GO:0004198">
    <property type="term" value="F:calcium-dependent cysteine-type endopeptidase activity"/>
    <property type="evidence" value="ECO:0007669"/>
    <property type="project" value="InterPro"/>
</dbReference>
<evidence type="ECO:0000256" key="3">
    <source>
        <dbReference type="ARBA" id="ARBA00022801"/>
    </source>
</evidence>
<proteinExistence type="inferred from homology"/>
<keyword evidence="4" id="KW-0788">Thiol protease</keyword>
<protein>
    <recommendedName>
        <fullName evidence="5">Peptidase C2 calpain domain-containing protein</fullName>
    </recommendedName>
</protein>
<keyword evidence="2" id="KW-0645">Protease</keyword>
<dbReference type="Pfam" id="PF01067">
    <property type="entry name" value="Calpain_III"/>
    <property type="match status" value="1"/>
</dbReference>
<dbReference type="PRINTS" id="PR00704">
    <property type="entry name" value="CALPAIN"/>
</dbReference>
<comment type="similarity">
    <text evidence="1">Belongs to the peptidase C2 family.</text>
</comment>
<name>A0A7S4USS0_9EUKA</name>
<feature type="domain" description="Peptidase C2 calpain" evidence="5">
    <location>
        <begin position="42"/>
        <end position="199"/>
    </location>
</feature>
<dbReference type="PANTHER" id="PTHR10183">
    <property type="entry name" value="CALPAIN"/>
    <property type="match status" value="1"/>
</dbReference>
<evidence type="ECO:0000259" key="5">
    <source>
        <dbReference type="SMART" id="SM00720"/>
    </source>
</evidence>
<dbReference type="AlphaFoldDB" id="A0A7S4USS0"/>
<organism evidence="6">
    <name type="scientific">Paramoeba aestuarina</name>
    <dbReference type="NCBI Taxonomy" id="180227"/>
    <lineage>
        <taxon>Eukaryota</taxon>
        <taxon>Amoebozoa</taxon>
        <taxon>Discosea</taxon>
        <taxon>Flabellinia</taxon>
        <taxon>Dactylopodida</taxon>
        <taxon>Paramoebidae</taxon>
        <taxon>Paramoeba</taxon>
    </lineage>
</organism>
<dbReference type="GO" id="GO:0006508">
    <property type="term" value="P:proteolysis"/>
    <property type="evidence" value="ECO:0007669"/>
    <property type="project" value="UniProtKB-KW"/>
</dbReference>
<keyword evidence="3" id="KW-0378">Hydrolase</keyword>
<dbReference type="InterPro" id="IPR022682">
    <property type="entry name" value="Calpain_domain_III"/>
</dbReference>
<dbReference type="SMART" id="SM00720">
    <property type="entry name" value="calpain_III"/>
    <property type="match status" value="1"/>
</dbReference>
<reference evidence="6" key="1">
    <citation type="submission" date="2021-01" db="EMBL/GenBank/DDBJ databases">
        <authorList>
            <person name="Corre E."/>
            <person name="Pelletier E."/>
            <person name="Niang G."/>
            <person name="Scheremetjew M."/>
            <person name="Finn R."/>
            <person name="Kale V."/>
            <person name="Holt S."/>
            <person name="Cochrane G."/>
            <person name="Meng A."/>
            <person name="Brown T."/>
            <person name="Cohen L."/>
        </authorList>
    </citation>
    <scope>NUCLEOTIDE SEQUENCE</scope>
    <source>
        <strain evidence="6">SoJaBio B1-5/56/2</strain>
    </source>
</reference>
<evidence type="ECO:0000313" key="6">
    <source>
        <dbReference type="EMBL" id="CAE2327067.1"/>
    </source>
</evidence>
<dbReference type="PANTHER" id="PTHR10183:SF379">
    <property type="entry name" value="CALPAIN-5"/>
    <property type="match status" value="1"/>
</dbReference>
<dbReference type="InterPro" id="IPR022684">
    <property type="entry name" value="Calpain_cysteine_protease"/>
</dbReference>
<evidence type="ECO:0000256" key="2">
    <source>
        <dbReference type="ARBA" id="ARBA00022670"/>
    </source>
</evidence>
<dbReference type="Gene3D" id="2.60.120.380">
    <property type="match status" value="2"/>
</dbReference>
<dbReference type="InterPro" id="IPR036213">
    <property type="entry name" value="Calpain_III_sf"/>
</dbReference>
<dbReference type="EMBL" id="HBKR01031251">
    <property type="protein sequence ID" value="CAE2327067.1"/>
    <property type="molecule type" value="Transcribed_RNA"/>
</dbReference>